<evidence type="ECO:0000256" key="4">
    <source>
        <dbReference type="ARBA" id="ARBA00023054"/>
    </source>
</evidence>
<dbReference type="PRINTS" id="PR02083">
    <property type="entry name" value="GKINASEAP1"/>
</dbReference>
<evidence type="ECO:0000256" key="5">
    <source>
        <dbReference type="SAM" id="Coils"/>
    </source>
</evidence>
<evidence type="ECO:0000313" key="7">
    <source>
        <dbReference type="EMBL" id="CAH1795899.1"/>
    </source>
</evidence>
<feature type="compositionally biased region" description="Basic and acidic residues" evidence="6">
    <location>
        <begin position="100"/>
        <end position="110"/>
    </location>
</feature>
<sequence>MAKFATNSRFSLLKIDDDEDEGETMTKPKSANTAKGQVSAGAKRKSKKKKKAEAEKAENDQLRNMAFAGSVPVKGSKGHGASSGQRNDGRGDAVSPEQWEEWKKMDKEATKGSYEADLQQALLLSKLELQREKEMRANVALVDEAKGKDKKKKKKEKPATMSLDAFNQLAENTDTHPDLVNGSLNSSQKLPTSPPSDDPDPTFFDKVSDDVSKIIRKEQIQEEYRKQYLVESKQMRQHNEESEQKEKEVKTLRATVQNLEDELKQVKRRNKQLCHILAQGEMKEKSEILVQVDQLNQVKDELTDQVSNLMVELEKERSKNHLIKAELDRYKSGKLTGGANK</sequence>
<evidence type="ECO:0000256" key="1">
    <source>
        <dbReference type="ARBA" id="ARBA00004555"/>
    </source>
</evidence>
<dbReference type="InterPro" id="IPR026109">
    <property type="entry name" value="GKAP1"/>
</dbReference>
<comment type="subcellular location">
    <subcellularLocation>
        <location evidence="1">Golgi apparatus</location>
    </subcellularLocation>
</comment>
<evidence type="ECO:0000256" key="3">
    <source>
        <dbReference type="ARBA" id="ARBA00023034"/>
    </source>
</evidence>
<accession>A0A8J1TU57</accession>
<name>A0A8J1TU57_OWEFU</name>
<evidence type="ECO:0000256" key="2">
    <source>
        <dbReference type="ARBA" id="ARBA00006662"/>
    </source>
</evidence>
<feature type="compositionally biased region" description="Polar residues" evidence="6">
    <location>
        <begin position="1"/>
        <end position="10"/>
    </location>
</feature>
<evidence type="ECO:0000256" key="6">
    <source>
        <dbReference type="SAM" id="MobiDB-lite"/>
    </source>
</evidence>
<feature type="compositionally biased region" description="Basic and acidic residues" evidence="6">
    <location>
        <begin position="52"/>
        <end position="61"/>
    </location>
</feature>
<feature type="coiled-coil region" evidence="5">
    <location>
        <begin position="235"/>
        <end position="319"/>
    </location>
</feature>
<feature type="compositionally biased region" description="Polar residues" evidence="6">
    <location>
        <begin position="27"/>
        <end position="36"/>
    </location>
</feature>
<feature type="region of interest" description="Disordered" evidence="6">
    <location>
        <begin position="143"/>
        <end position="206"/>
    </location>
</feature>
<keyword evidence="4 5" id="KW-0175">Coiled coil</keyword>
<organism evidence="7 8">
    <name type="scientific">Owenia fusiformis</name>
    <name type="common">Polychaete worm</name>
    <dbReference type="NCBI Taxonomy" id="6347"/>
    <lineage>
        <taxon>Eukaryota</taxon>
        <taxon>Metazoa</taxon>
        <taxon>Spiralia</taxon>
        <taxon>Lophotrochozoa</taxon>
        <taxon>Annelida</taxon>
        <taxon>Polychaeta</taxon>
        <taxon>Sedentaria</taxon>
        <taxon>Canalipalpata</taxon>
        <taxon>Sabellida</taxon>
        <taxon>Oweniida</taxon>
        <taxon>Oweniidae</taxon>
        <taxon>Owenia</taxon>
    </lineage>
</organism>
<dbReference type="PANTHER" id="PTHR14899:SF0">
    <property type="entry name" value="G KINASE-ANCHORING PROTEIN 1"/>
    <property type="match status" value="1"/>
</dbReference>
<dbReference type="GO" id="GO:0005794">
    <property type="term" value="C:Golgi apparatus"/>
    <property type="evidence" value="ECO:0007669"/>
    <property type="project" value="UniProtKB-SubCell"/>
</dbReference>
<comment type="similarity">
    <text evidence="2">Belongs to the GKAP1 family.</text>
</comment>
<proteinExistence type="inferred from homology"/>
<dbReference type="GO" id="GO:0007165">
    <property type="term" value="P:signal transduction"/>
    <property type="evidence" value="ECO:0007669"/>
    <property type="project" value="InterPro"/>
</dbReference>
<keyword evidence="8" id="KW-1185">Reference proteome</keyword>
<evidence type="ECO:0000313" key="8">
    <source>
        <dbReference type="Proteomes" id="UP000749559"/>
    </source>
</evidence>
<reference evidence="7" key="1">
    <citation type="submission" date="2022-03" db="EMBL/GenBank/DDBJ databases">
        <authorList>
            <person name="Martin C."/>
        </authorList>
    </citation>
    <scope>NUCLEOTIDE SEQUENCE</scope>
</reference>
<dbReference type="Proteomes" id="UP000749559">
    <property type="component" value="Unassembled WGS sequence"/>
</dbReference>
<dbReference type="AlphaFoldDB" id="A0A8J1TU57"/>
<dbReference type="PANTHER" id="PTHR14899">
    <property type="entry name" value="G KINASE ANCHORING PROTEIN 1"/>
    <property type="match status" value="1"/>
</dbReference>
<gene>
    <name evidence="7" type="ORF">OFUS_LOCUS20368</name>
</gene>
<feature type="region of interest" description="Disordered" evidence="6">
    <location>
        <begin position="1"/>
        <end position="113"/>
    </location>
</feature>
<protein>
    <submittedName>
        <fullName evidence="7">Uncharacterized protein</fullName>
    </submittedName>
</protein>
<dbReference type="EMBL" id="CAIIXF020000010">
    <property type="protein sequence ID" value="CAH1795899.1"/>
    <property type="molecule type" value="Genomic_DNA"/>
</dbReference>
<feature type="compositionally biased region" description="Basic residues" evidence="6">
    <location>
        <begin position="42"/>
        <end position="51"/>
    </location>
</feature>
<dbReference type="OrthoDB" id="5864420at2759"/>
<comment type="caution">
    <text evidence="7">The sequence shown here is derived from an EMBL/GenBank/DDBJ whole genome shotgun (WGS) entry which is preliminary data.</text>
</comment>
<keyword evidence="3" id="KW-0333">Golgi apparatus</keyword>